<dbReference type="OrthoDB" id="9805171at2"/>
<dbReference type="InterPro" id="IPR050508">
    <property type="entry name" value="Methyltransf_Superfamily"/>
</dbReference>
<protein>
    <submittedName>
        <fullName evidence="2">Ubiquinone biosynthesis protein</fullName>
    </submittedName>
</protein>
<reference evidence="2 3" key="1">
    <citation type="submission" date="2015-12" db="EMBL/GenBank/DDBJ databases">
        <title>Serinicoccus chungangenesis strain CD08_5 genome sequencing and assembly.</title>
        <authorList>
            <person name="Chander A.M."/>
            <person name="Kaur G."/>
            <person name="Nair G.R."/>
            <person name="Dhawan D.K."/>
            <person name="Kochhar R.K."/>
            <person name="Mayilraj S."/>
            <person name="Bhadada S.K."/>
        </authorList>
    </citation>
    <scope>NUCLEOTIDE SEQUENCE [LARGE SCALE GENOMIC DNA]</scope>
    <source>
        <strain evidence="2 3">CD08_5</strain>
    </source>
</reference>
<organism evidence="2 3">
    <name type="scientific">Serinicoccus chungangensis</name>
    <dbReference type="NCBI Taxonomy" id="767452"/>
    <lineage>
        <taxon>Bacteria</taxon>
        <taxon>Bacillati</taxon>
        <taxon>Actinomycetota</taxon>
        <taxon>Actinomycetes</taxon>
        <taxon>Micrococcales</taxon>
        <taxon>Ornithinimicrobiaceae</taxon>
        <taxon>Serinicoccus</taxon>
    </lineage>
</organism>
<dbReference type="GO" id="GO:0008168">
    <property type="term" value="F:methyltransferase activity"/>
    <property type="evidence" value="ECO:0007669"/>
    <property type="project" value="TreeGrafter"/>
</dbReference>
<gene>
    <name evidence="2" type="ORF">AVL62_06195</name>
</gene>
<dbReference type="SUPFAM" id="SSF53335">
    <property type="entry name" value="S-adenosyl-L-methionine-dependent methyltransferases"/>
    <property type="match status" value="1"/>
</dbReference>
<dbReference type="PANTHER" id="PTHR42912">
    <property type="entry name" value="METHYLTRANSFERASE"/>
    <property type="match status" value="1"/>
</dbReference>
<evidence type="ECO:0000313" key="3">
    <source>
        <dbReference type="Proteomes" id="UP000054837"/>
    </source>
</evidence>
<dbReference type="PANTHER" id="PTHR42912:SF80">
    <property type="entry name" value="METHYLTRANSFERASE DOMAIN-CONTAINING PROTEIN"/>
    <property type="match status" value="1"/>
</dbReference>
<dbReference type="EMBL" id="LQBL01000002">
    <property type="protein sequence ID" value="KUG59270.1"/>
    <property type="molecule type" value="Genomic_DNA"/>
</dbReference>
<dbReference type="InterPro" id="IPR041698">
    <property type="entry name" value="Methyltransf_25"/>
</dbReference>
<dbReference type="Pfam" id="PF13649">
    <property type="entry name" value="Methyltransf_25"/>
    <property type="match status" value="1"/>
</dbReference>
<keyword evidence="3" id="KW-1185">Reference proteome</keyword>
<proteinExistence type="predicted"/>
<feature type="domain" description="Methyltransferase" evidence="1">
    <location>
        <begin position="51"/>
        <end position="141"/>
    </location>
</feature>
<dbReference type="Gene3D" id="3.40.50.150">
    <property type="entry name" value="Vaccinia Virus protein VP39"/>
    <property type="match status" value="1"/>
</dbReference>
<dbReference type="AlphaFoldDB" id="A0A0W8IHB5"/>
<dbReference type="Proteomes" id="UP000054837">
    <property type="component" value="Unassembled WGS sequence"/>
</dbReference>
<accession>A0A0W8IHB5</accession>
<keyword evidence="2" id="KW-0830">Ubiquinone</keyword>
<name>A0A0W8IHB5_9MICO</name>
<evidence type="ECO:0000313" key="2">
    <source>
        <dbReference type="EMBL" id="KUG59270.1"/>
    </source>
</evidence>
<dbReference type="STRING" id="767452.AVL62_06195"/>
<evidence type="ECO:0000259" key="1">
    <source>
        <dbReference type="Pfam" id="PF13649"/>
    </source>
</evidence>
<sequence length="216" mass="23243">MSQQEEELTRAAYDAVADLYADTFTATEPEQPPELAMIDHFVALLGDGPRVLDAGCGAGRMLPRLAARGCRPCGVDLSPEMVRRARADHPAYPSTTGSLADLDVADETFDGVFSWYSTIHTPDDHLDAVLAELARVLRPGGHLLLAFQVGEGARDIGAVFAAHGHRVSLTRYHRGAQDVATRLEGLGMPVVARLERGPLGSEQDPQAVVIARRPAR</sequence>
<dbReference type="InterPro" id="IPR029063">
    <property type="entry name" value="SAM-dependent_MTases_sf"/>
</dbReference>
<dbReference type="CDD" id="cd02440">
    <property type="entry name" value="AdoMet_MTases"/>
    <property type="match status" value="1"/>
</dbReference>
<comment type="caution">
    <text evidence="2">The sequence shown here is derived from an EMBL/GenBank/DDBJ whole genome shotgun (WGS) entry which is preliminary data.</text>
</comment>
<dbReference type="RefSeq" id="WP_058889746.1">
    <property type="nucleotide sequence ID" value="NZ_LQBL01000002.1"/>
</dbReference>